<evidence type="ECO:0000313" key="2">
    <source>
        <dbReference type="Proteomes" id="UP001183881"/>
    </source>
</evidence>
<evidence type="ECO:0000313" key="1">
    <source>
        <dbReference type="EMBL" id="MDT0395594.1"/>
    </source>
</evidence>
<dbReference type="InterPro" id="IPR012348">
    <property type="entry name" value="RNR-like"/>
</dbReference>
<keyword evidence="2" id="KW-1185">Reference proteome</keyword>
<reference evidence="2" key="1">
    <citation type="submission" date="2023-07" db="EMBL/GenBank/DDBJ databases">
        <title>30 novel species of actinomycetes from the DSMZ collection.</title>
        <authorList>
            <person name="Nouioui I."/>
        </authorList>
    </citation>
    <scope>NUCLEOTIDE SEQUENCE [LARGE SCALE GENOMIC DNA]</scope>
    <source>
        <strain evidence="2">DSM 41636</strain>
    </source>
</reference>
<comment type="caution">
    <text evidence="1">The sequence shown here is derived from an EMBL/GenBank/DDBJ whole genome shotgun (WGS) entry which is preliminary data.</text>
</comment>
<name>A0ABU2PX64_9ACTN</name>
<sequence>MYPQDGPASFDIREFARTAQGSHRSAIDLAPLVEEPLGTDSARLLRALRDSERATLHRMRDLLVTATHKDARVTAFLTTWMFERYWIADALDTVLDASPAARHLPATVGPARRVRAERRERRGPIRRSVVAGITGTRIVAEHMTTGLVDEWIGQAAYRRLAGASPAMESIVDPLIEVKKRHVRFLAEEAERLLTHSVRAQRVTRRALRRTAWPLGAVDRSHHERAFFERQVFGDGDGRAEARGIRDRIAALPGIGAGAAATVESRLLPAPHGGKSGAD</sequence>
<protein>
    <submittedName>
        <fullName evidence="1">Uncharacterized protein</fullName>
    </submittedName>
</protein>
<dbReference type="EMBL" id="JAVRFA010000012">
    <property type="protein sequence ID" value="MDT0395594.1"/>
    <property type="molecule type" value="Genomic_DNA"/>
</dbReference>
<dbReference type="RefSeq" id="WP_311643912.1">
    <property type="nucleotide sequence ID" value="NZ_JAVRFA010000012.1"/>
</dbReference>
<gene>
    <name evidence="1" type="ORF">RM705_12950</name>
</gene>
<proteinExistence type="predicted"/>
<dbReference type="Proteomes" id="UP001183881">
    <property type="component" value="Unassembled WGS sequence"/>
</dbReference>
<accession>A0ABU2PX64</accession>
<dbReference type="Gene3D" id="1.10.620.20">
    <property type="entry name" value="Ribonucleotide Reductase, subunit A"/>
    <property type="match status" value="1"/>
</dbReference>
<organism evidence="1 2">
    <name type="scientific">Streptomyces edwardsiae</name>
    <dbReference type="NCBI Taxonomy" id="3075527"/>
    <lineage>
        <taxon>Bacteria</taxon>
        <taxon>Bacillati</taxon>
        <taxon>Actinomycetota</taxon>
        <taxon>Actinomycetes</taxon>
        <taxon>Kitasatosporales</taxon>
        <taxon>Streptomycetaceae</taxon>
        <taxon>Streptomyces</taxon>
    </lineage>
</organism>